<reference evidence="11 12" key="1">
    <citation type="submission" date="2015-11" db="EMBL/GenBank/DDBJ databases">
        <authorList>
            <person name="Lin W."/>
        </authorList>
    </citation>
    <scope>NUCLEOTIDE SEQUENCE [LARGE SCALE GENOMIC DNA]</scope>
    <source>
        <strain evidence="11 12">HCH-1</strain>
    </source>
</reference>
<evidence type="ECO:0000313" key="11">
    <source>
        <dbReference type="EMBL" id="KWT78146.1"/>
    </source>
</evidence>
<keyword evidence="2 10" id="KW-0210">Decarboxylase</keyword>
<proteinExistence type="inferred from homology"/>
<comment type="PTM">
    <text evidence="10">Is synthesized initially as an inactive proenzyme. Formation of the active enzyme involves a self-maturation process in which the active site pyruvoyl group is generated from an internal serine residue via an autocatalytic post-translational modification. Two non-identical subunits are generated from the proenzyme in this reaction, and the pyruvate is formed at the N-terminus of the alpha chain, which is derived from the carboxyl end of the proenzyme. The post-translation cleavage follows an unusual pathway, termed non-hydrolytic serinolysis, in which the side chain hydroxyl group of the serine supplies its oxygen atom to form the C-terminus of the beta chain, while the remainder of the serine residue undergoes an oxidative deamination to produce ammonia and the pyruvoyl group blocking the N-terminus of the alpha chain.</text>
</comment>
<dbReference type="InterPro" id="IPR016067">
    <property type="entry name" value="S-AdoMet_deCO2ase_core"/>
</dbReference>
<feature type="modified residue" description="Pyruvic acid (Ser); by autocatalysis" evidence="10">
    <location>
        <position position="63"/>
    </location>
</feature>
<name>A0ABR5SBR1_9BACT</name>
<dbReference type="EMBL" id="LNQR01000120">
    <property type="protein sequence ID" value="KWT78146.1"/>
    <property type="molecule type" value="Genomic_DNA"/>
</dbReference>
<dbReference type="PANTHER" id="PTHR33866:SF2">
    <property type="entry name" value="S-ADENOSYLMETHIONINE DECARBOXYLASE PROENZYME"/>
    <property type="match status" value="1"/>
</dbReference>
<evidence type="ECO:0000256" key="3">
    <source>
        <dbReference type="ARBA" id="ARBA00022813"/>
    </source>
</evidence>
<feature type="active site" description="Proton acceptor; for processing activity" evidence="10">
    <location>
        <position position="68"/>
    </location>
</feature>
<evidence type="ECO:0000313" key="12">
    <source>
        <dbReference type="Proteomes" id="UP000060487"/>
    </source>
</evidence>
<dbReference type="PANTHER" id="PTHR33866">
    <property type="entry name" value="S-ADENOSYLMETHIONINE DECARBOXYLASE PROENZYME"/>
    <property type="match status" value="1"/>
</dbReference>
<keyword evidence="6 10" id="KW-0865">Zymogen</keyword>
<organism evidence="11 12">
    <name type="scientific">Candidatus Magnetominusculus xianensis</name>
    <dbReference type="NCBI Taxonomy" id="1748249"/>
    <lineage>
        <taxon>Bacteria</taxon>
        <taxon>Pseudomonadati</taxon>
        <taxon>Nitrospirota</taxon>
        <taxon>Nitrospiria</taxon>
        <taxon>Nitrospirales</taxon>
        <taxon>Nitrospiraceae</taxon>
        <taxon>Candidatus Magnetominusculus</taxon>
    </lineage>
</organism>
<evidence type="ECO:0000256" key="7">
    <source>
        <dbReference type="ARBA" id="ARBA00023239"/>
    </source>
</evidence>
<accession>A0ABR5SBR1</accession>
<keyword evidence="8 10" id="KW-0704">Schiff base</keyword>
<feature type="active site" description="Proton donor; for catalytic activity" evidence="10">
    <location>
        <position position="83"/>
    </location>
</feature>
<dbReference type="Gene3D" id="3.30.160.750">
    <property type="match status" value="1"/>
</dbReference>
<dbReference type="Pfam" id="PF02675">
    <property type="entry name" value="AdoMet_dc"/>
    <property type="match status" value="1"/>
</dbReference>
<comment type="pathway">
    <text evidence="10">Amine and polyamine biosynthesis; S-adenosylmethioninamine biosynthesis; S-adenosylmethioninamine from S-adenosyl-L-methionine: step 1/1.</text>
</comment>
<comment type="cofactor">
    <cofactor evidence="10">
        <name>pyruvate</name>
        <dbReference type="ChEBI" id="CHEBI:15361"/>
    </cofactor>
    <text evidence="10">Binds 1 pyruvoyl group covalently per subunit.</text>
</comment>
<evidence type="ECO:0000256" key="10">
    <source>
        <dbReference type="HAMAP-Rule" id="MF_00464"/>
    </source>
</evidence>
<dbReference type="NCBIfam" id="TIGR03330">
    <property type="entry name" value="SAM_DCase_Bsu"/>
    <property type="match status" value="1"/>
</dbReference>
<evidence type="ECO:0000256" key="1">
    <source>
        <dbReference type="ARBA" id="ARBA00022691"/>
    </source>
</evidence>
<comment type="similarity">
    <text evidence="10">Belongs to the prokaryotic AdoMetDC family. Type 1 subfamily.</text>
</comment>
<dbReference type="InterPro" id="IPR003826">
    <property type="entry name" value="AdoMetDC_fam_prok"/>
</dbReference>
<keyword evidence="3 10" id="KW-0068">Autocatalytic cleavage</keyword>
<dbReference type="SUPFAM" id="SSF56276">
    <property type="entry name" value="S-adenosylmethionine decarboxylase"/>
    <property type="match status" value="1"/>
</dbReference>
<dbReference type="RefSeq" id="WP_085053624.1">
    <property type="nucleotide sequence ID" value="NZ_LNQR01000120.1"/>
</dbReference>
<gene>
    <name evidence="10" type="primary">speH</name>
    <name evidence="11" type="ORF">ASN18_3015</name>
</gene>
<keyword evidence="5 10" id="KW-0620">Polyamine biosynthesis</keyword>
<comment type="catalytic activity">
    <reaction evidence="10">
        <text>S-adenosyl-L-methionine + H(+) = S-adenosyl 3-(methylsulfanyl)propylamine + CO2</text>
        <dbReference type="Rhea" id="RHEA:15981"/>
        <dbReference type="ChEBI" id="CHEBI:15378"/>
        <dbReference type="ChEBI" id="CHEBI:16526"/>
        <dbReference type="ChEBI" id="CHEBI:57443"/>
        <dbReference type="ChEBI" id="CHEBI:59789"/>
        <dbReference type="EC" id="4.1.1.50"/>
    </reaction>
</comment>
<feature type="chain" id="PRO_5044941741" description="S-adenosylmethionine decarboxylase alpha chain" evidence="10">
    <location>
        <begin position="63"/>
        <end position="135"/>
    </location>
</feature>
<evidence type="ECO:0000256" key="4">
    <source>
        <dbReference type="ARBA" id="ARBA00023066"/>
    </source>
</evidence>
<dbReference type="HAMAP" id="MF_00464">
    <property type="entry name" value="AdoMetDC_1"/>
    <property type="match status" value="1"/>
</dbReference>
<dbReference type="InterPro" id="IPR042284">
    <property type="entry name" value="AdoMetDC_N"/>
</dbReference>
<dbReference type="GO" id="GO:0004014">
    <property type="term" value="F:adenosylmethionine decarboxylase activity"/>
    <property type="evidence" value="ECO:0007669"/>
    <property type="project" value="UniProtKB-EC"/>
</dbReference>
<evidence type="ECO:0000256" key="2">
    <source>
        <dbReference type="ARBA" id="ARBA00022793"/>
    </source>
</evidence>
<comment type="function">
    <text evidence="10">Catalyzes the decarboxylation of S-adenosylmethionine to S-adenosylmethioninamine (dcAdoMet), the propylamine donor required for the synthesis of the polyamines spermine and spermidine from the diamine putrescine.</text>
</comment>
<evidence type="ECO:0000256" key="8">
    <source>
        <dbReference type="ARBA" id="ARBA00023270"/>
    </source>
</evidence>
<keyword evidence="9 10" id="KW-0670">Pyruvate</keyword>
<feature type="site" description="Cleavage (non-hydrolytic); by autolysis" evidence="10">
    <location>
        <begin position="62"/>
        <end position="63"/>
    </location>
</feature>
<evidence type="ECO:0000256" key="9">
    <source>
        <dbReference type="ARBA" id="ARBA00023317"/>
    </source>
</evidence>
<keyword evidence="1 10" id="KW-0949">S-adenosyl-L-methionine</keyword>
<feature type="active site" description="Schiff-base intermediate with substrate; via pyruvic acid" evidence="10">
    <location>
        <position position="63"/>
    </location>
</feature>
<dbReference type="Gene3D" id="3.30.360.110">
    <property type="entry name" value="S-adenosylmethionine decarboxylase domain"/>
    <property type="match status" value="1"/>
</dbReference>
<sequence length="135" mass="14875">MHALGTHLLVELRDCKPGCISNVKQVTDAMVGAAKAANATIVDVSFHEFNPFGISGMVIIAESHLSIHTWPEYNYAAVDIFTCGDVINPGDAARYLIERFESSNPSIVEIKRGLISTKDVKLPHKVYEHDYECVT</sequence>
<evidence type="ECO:0000256" key="5">
    <source>
        <dbReference type="ARBA" id="ARBA00023115"/>
    </source>
</evidence>
<dbReference type="InterPro" id="IPR017716">
    <property type="entry name" value="S-AdoMet_deCOase_pro-enz"/>
</dbReference>
<keyword evidence="7 10" id="KW-0456">Lyase</keyword>
<keyword evidence="4 10" id="KW-0745">Spermidine biosynthesis</keyword>
<dbReference type="EC" id="4.1.1.50" evidence="10"/>
<dbReference type="Proteomes" id="UP000060487">
    <property type="component" value="Unassembled WGS sequence"/>
</dbReference>
<dbReference type="InterPro" id="IPR042286">
    <property type="entry name" value="AdoMetDC_C"/>
</dbReference>
<feature type="chain" id="PRO_5044941740" description="S-adenosylmethionine decarboxylase beta chain" evidence="10">
    <location>
        <begin position="1"/>
        <end position="62"/>
    </location>
</feature>
<protein>
    <recommendedName>
        <fullName evidence="10">S-adenosylmethionine decarboxylase proenzyme</fullName>
        <shortName evidence="10">AdoMetDC</shortName>
        <shortName evidence="10">SAMDC</shortName>
        <ecNumber evidence="10">4.1.1.50</ecNumber>
    </recommendedName>
    <component>
        <recommendedName>
            <fullName evidence="10">S-adenosylmethionine decarboxylase beta chain</fullName>
        </recommendedName>
    </component>
    <component>
        <recommendedName>
            <fullName evidence="10">S-adenosylmethionine decarboxylase alpha chain</fullName>
        </recommendedName>
    </component>
</protein>
<comment type="subunit">
    <text evidence="10">Heterotetramer of two alpha and two beta chains arranged as a dimer of alpha/beta heterodimers.</text>
</comment>
<evidence type="ECO:0000256" key="6">
    <source>
        <dbReference type="ARBA" id="ARBA00023145"/>
    </source>
</evidence>
<keyword evidence="12" id="KW-1185">Reference proteome</keyword>
<comment type="caution">
    <text evidence="11">The sequence shown here is derived from an EMBL/GenBank/DDBJ whole genome shotgun (WGS) entry which is preliminary data.</text>
</comment>